<dbReference type="GO" id="GO:0016509">
    <property type="term" value="F:long-chain (3S)-3-hydroxyacyl-CoA dehydrogenase (NAD+) activity"/>
    <property type="evidence" value="ECO:0007669"/>
    <property type="project" value="TreeGrafter"/>
</dbReference>
<gene>
    <name evidence="1" type="ORF">CA163_39040</name>
</gene>
<dbReference type="Pfam" id="PF00378">
    <property type="entry name" value="ECH_1"/>
    <property type="match status" value="1"/>
</dbReference>
<dbReference type="Proteomes" id="UP000214596">
    <property type="component" value="Unassembled WGS sequence"/>
</dbReference>
<feature type="non-terminal residue" evidence="1">
    <location>
        <position position="76"/>
    </location>
</feature>
<dbReference type="GO" id="GO:0004300">
    <property type="term" value="F:enoyl-CoA hydratase activity"/>
    <property type="evidence" value="ECO:0007669"/>
    <property type="project" value="TreeGrafter"/>
</dbReference>
<accession>A0A227HRR5</accession>
<feature type="non-terminal residue" evidence="1">
    <location>
        <position position="1"/>
    </location>
</feature>
<dbReference type="CDD" id="cd06558">
    <property type="entry name" value="crotonase-like"/>
    <property type="match status" value="1"/>
</dbReference>
<sequence length="76" mass="8008">AAIHGPCLGGGLELALACDYRVCTDFDKTRLGLPEVQLGLLPGSGGTQRLPRLIGLLPSLDLILTGKQLRAKKAKK</sequence>
<dbReference type="PANTHER" id="PTHR43612:SF3">
    <property type="entry name" value="TRIFUNCTIONAL ENZYME SUBUNIT ALPHA, MITOCHONDRIAL"/>
    <property type="match status" value="1"/>
</dbReference>
<protein>
    <recommendedName>
        <fullName evidence="3">Fatty acid oxidation complex subunit alpha FadJ</fullName>
    </recommendedName>
</protein>
<dbReference type="InterPro" id="IPR050136">
    <property type="entry name" value="FA_oxidation_alpha_subunit"/>
</dbReference>
<dbReference type="InterPro" id="IPR029045">
    <property type="entry name" value="ClpP/crotonase-like_dom_sf"/>
</dbReference>
<proteinExistence type="predicted"/>
<organism evidence="1 2">
    <name type="scientific">Vibrio parahaemolyticus</name>
    <dbReference type="NCBI Taxonomy" id="670"/>
    <lineage>
        <taxon>Bacteria</taxon>
        <taxon>Pseudomonadati</taxon>
        <taxon>Pseudomonadota</taxon>
        <taxon>Gammaproteobacteria</taxon>
        <taxon>Vibrionales</taxon>
        <taxon>Vibrionaceae</taxon>
        <taxon>Vibrio</taxon>
    </lineage>
</organism>
<dbReference type="SUPFAM" id="SSF52096">
    <property type="entry name" value="ClpP/crotonase"/>
    <property type="match status" value="1"/>
</dbReference>
<dbReference type="EMBL" id="NIXT01005480">
    <property type="protein sequence ID" value="OXE08012.1"/>
    <property type="molecule type" value="Genomic_DNA"/>
</dbReference>
<dbReference type="Gene3D" id="3.90.226.10">
    <property type="entry name" value="2-enoyl-CoA Hydratase, Chain A, domain 1"/>
    <property type="match status" value="1"/>
</dbReference>
<dbReference type="PANTHER" id="PTHR43612">
    <property type="entry name" value="TRIFUNCTIONAL ENZYME SUBUNIT ALPHA"/>
    <property type="match status" value="1"/>
</dbReference>
<evidence type="ECO:0000313" key="2">
    <source>
        <dbReference type="Proteomes" id="UP000214596"/>
    </source>
</evidence>
<dbReference type="GO" id="GO:0006635">
    <property type="term" value="P:fatty acid beta-oxidation"/>
    <property type="evidence" value="ECO:0007669"/>
    <property type="project" value="TreeGrafter"/>
</dbReference>
<dbReference type="InterPro" id="IPR001753">
    <property type="entry name" value="Enoyl-CoA_hydra/iso"/>
</dbReference>
<evidence type="ECO:0008006" key="3">
    <source>
        <dbReference type="Google" id="ProtNLM"/>
    </source>
</evidence>
<reference evidence="1 2" key="1">
    <citation type="journal article" date="2017" name="Appl. Environ. Microbiol.">
        <title>Parallel evolution of two clades of a major Atlantic endemic Vibrio parahaemolyticus pathogen lineage by independent acquisition of related pathogenicity islands.</title>
        <authorList>
            <person name="Xu F."/>
            <person name="Gonzalez-Escalona N."/>
            <person name="Drees K.P."/>
            <person name="Sebra R.P."/>
            <person name="Cooper V.S."/>
            <person name="Jones S.H."/>
            <person name="Whistler C.A."/>
        </authorList>
    </citation>
    <scope>NUCLEOTIDE SEQUENCE [LARGE SCALE GENOMIC DNA]</scope>
    <source>
        <strain evidence="1 2">MAVP-3</strain>
    </source>
</reference>
<dbReference type="AlphaFoldDB" id="A0A227HRR5"/>
<comment type="caution">
    <text evidence="1">The sequence shown here is derived from an EMBL/GenBank/DDBJ whole genome shotgun (WGS) entry which is preliminary data.</text>
</comment>
<evidence type="ECO:0000313" key="1">
    <source>
        <dbReference type="EMBL" id="OXE08012.1"/>
    </source>
</evidence>
<name>A0A227HRR5_VIBPH</name>